<dbReference type="GO" id="GO:0004540">
    <property type="term" value="F:RNA nuclease activity"/>
    <property type="evidence" value="ECO:0007669"/>
    <property type="project" value="InterPro"/>
</dbReference>
<dbReference type="GO" id="GO:0016787">
    <property type="term" value="F:hydrolase activity"/>
    <property type="evidence" value="ECO:0007669"/>
    <property type="project" value="UniProtKB-KW"/>
</dbReference>
<organism evidence="7 8">
    <name type="scientific">Azospirillum griseum</name>
    <dbReference type="NCBI Taxonomy" id="2496639"/>
    <lineage>
        <taxon>Bacteria</taxon>
        <taxon>Pseudomonadati</taxon>
        <taxon>Pseudomonadota</taxon>
        <taxon>Alphaproteobacteria</taxon>
        <taxon>Rhodospirillales</taxon>
        <taxon>Azospirillaceae</taxon>
        <taxon>Azospirillum</taxon>
    </lineage>
</organism>
<dbReference type="OrthoDB" id="9804278at2"/>
<name>A0A3S0K273_9PROT</name>
<evidence type="ECO:0000256" key="3">
    <source>
        <dbReference type="ARBA" id="ARBA00022801"/>
    </source>
</evidence>
<dbReference type="EMBL" id="RXMA01000025">
    <property type="protein sequence ID" value="RTR16390.1"/>
    <property type="molecule type" value="Genomic_DNA"/>
</dbReference>
<comment type="cofactor">
    <cofactor evidence="1">
        <name>Mg(2+)</name>
        <dbReference type="ChEBI" id="CHEBI:18420"/>
    </cofactor>
</comment>
<dbReference type="InterPro" id="IPR019307">
    <property type="entry name" value="RNA-bd_AU-1/RNase_E/G"/>
</dbReference>
<dbReference type="RefSeq" id="WP_126618952.1">
    <property type="nucleotide sequence ID" value="NZ_JBHUCY010000078.1"/>
</dbReference>
<dbReference type="SMART" id="SM00316">
    <property type="entry name" value="S1"/>
    <property type="match status" value="1"/>
</dbReference>
<dbReference type="SUPFAM" id="SSF50249">
    <property type="entry name" value="Nucleic acid-binding proteins"/>
    <property type="match status" value="1"/>
</dbReference>
<dbReference type="Pfam" id="PF10150">
    <property type="entry name" value="RNase_E_G"/>
    <property type="match status" value="1"/>
</dbReference>
<dbReference type="GO" id="GO:0005737">
    <property type="term" value="C:cytoplasm"/>
    <property type="evidence" value="ECO:0007669"/>
    <property type="project" value="TreeGrafter"/>
</dbReference>
<keyword evidence="5" id="KW-0694">RNA-binding</keyword>
<comment type="caution">
    <text evidence="7">The sequence shown here is derived from an EMBL/GenBank/DDBJ whole genome shotgun (WGS) entry which is preliminary data.</text>
</comment>
<dbReference type="GO" id="GO:0046872">
    <property type="term" value="F:metal ion binding"/>
    <property type="evidence" value="ECO:0007669"/>
    <property type="project" value="UniProtKB-KW"/>
</dbReference>
<evidence type="ECO:0000256" key="5">
    <source>
        <dbReference type="ARBA" id="ARBA00022884"/>
    </source>
</evidence>
<accession>A0A3S0K273</accession>
<dbReference type="InterPro" id="IPR003029">
    <property type="entry name" value="S1_domain"/>
</dbReference>
<dbReference type="InterPro" id="IPR004659">
    <property type="entry name" value="RNase_E/G"/>
</dbReference>
<dbReference type="CDD" id="cd04453">
    <property type="entry name" value="S1_RNase_E"/>
    <property type="match status" value="1"/>
</dbReference>
<gene>
    <name evidence="7" type="ORF">EJ903_20540</name>
</gene>
<dbReference type="InterPro" id="IPR012340">
    <property type="entry name" value="NA-bd_OB-fold"/>
</dbReference>
<dbReference type="Gene3D" id="2.40.50.140">
    <property type="entry name" value="Nucleic acid-binding proteins"/>
    <property type="match status" value="1"/>
</dbReference>
<evidence type="ECO:0000259" key="6">
    <source>
        <dbReference type="PROSITE" id="PS50126"/>
    </source>
</evidence>
<keyword evidence="4" id="KW-0460">Magnesium</keyword>
<evidence type="ECO:0000256" key="1">
    <source>
        <dbReference type="ARBA" id="ARBA00001946"/>
    </source>
</evidence>
<proteinExistence type="predicted"/>
<sequence length="420" mass="43892">MSRIALLIDQDGPFTRAAVLVDDRLTDLHIDRSDRPSLLGHVFLGRVERIANSLEGAFVDLGGVTGLLVAGDARKPDGSRPAKRPNRIGGLLRTGQSILVQVKADAIGDKGPSLTMDVALPGRFLVHTPFSPDVAVSKRLGTGPERAALADRARALLSAAGLPANDSPANGSLQGGWILRAGAAGASDGGLSRDAMALHALWSAVAQAVSSGPPRLLCPGPDAFARAVIELGATPPDAVIVDGGPLDGGALHRRVAAWFQERAPELSPRLTRHTPPGRLFDQRDLDTAIADLLDRRVALPRGGSLVIEPTEALTVIDVNAGDRANPLDVNLDAAAEIARQLRLRNIGGIIVVDFVNLRARSDADRVLAALTRAVDSDPLQTQVYGMSKLGLVELTRARRGSALSALLSSPITGVPITGVA</sequence>
<feature type="domain" description="S1 motif" evidence="6">
    <location>
        <begin position="40"/>
        <end position="117"/>
    </location>
</feature>
<keyword evidence="8" id="KW-1185">Reference proteome</keyword>
<reference evidence="7 8" key="1">
    <citation type="submission" date="2018-12" db="EMBL/GenBank/DDBJ databases">
        <authorList>
            <person name="Yang Y."/>
        </authorList>
    </citation>
    <scope>NUCLEOTIDE SEQUENCE [LARGE SCALE GENOMIC DNA]</scope>
    <source>
        <strain evidence="7 8">L-25-5w-1</strain>
    </source>
</reference>
<evidence type="ECO:0000313" key="7">
    <source>
        <dbReference type="EMBL" id="RTR16390.1"/>
    </source>
</evidence>
<evidence type="ECO:0000313" key="8">
    <source>
        <dbReference type="Proteomes" id="UP000277007"/>
    </source>
</evidence>
<keyword evidence="3" id="KW-0378">Hydrolase</keyword>
<dbReference type="PROSITE" id="PS50126">
    <property type="entry name" value="S1"/>
    <property type="match status" value="1"/>
</dbReference>
<evidence type="ECO:0000256" key="4">
    <source>
        <dbReference type="ARBA" id="ARBA00022842"/>
    </source>
</evidence>
<evidence type="ECO:0000256" key="2">
    <source>
        <dbReference type="ARBA" id="ARBA00022723"/>
    </source>
</evidence>
<dbReference type="GO" id="GO:0006364">
    <property type="term" value="P:rRNA processing"/>
    <property type="evidence" value="ECO:0007669"/>
    <property type="project" value="TreeGrafter"/>
</dbReference>
<dbReference type="GO" id="GO:0003723">
    <property type="term" value="F:RNA binding"/>
    <property type="evidence" value="ECO:0007669"/>
    <property type="project" value="UniProtKB-KW"/>
</dbReference>
<keyword evidence="2" id="KW-0479">Metal-binding</keyword>
<protein>
    <submittedName>
        <fullName evidence="7">Ribonuclease E</fullName>
    </submittedName>
</protein>
<dbReference type="Proteomes" id="UP000277007">
    <property type="component" value="Unassembled WGS sequence"/>
</dbReference>
<dbReference type="PANTHER" id="PTHR30001:SF0">
    <property type="entry name" value="RIBONUCLEASE G"/>
    <property type="match status" value="1"/>
</dbReference>
<dbReference type="AlphaFoldDB" id="A0A3S0K273"/>
<dbReference type="PANTHER" id="PTHR30001">
    <property type="entry name" value="RIBONUCLEASE"/>
    <property type="match status" value="1"/>
</dbReference>